<dbReference type="eggNOG" id="COG1028">
    <property type="taxonomic scope" value="Bacteria"/>
</dbReference>
<dbReference type="PANTHER" id="PTHR44196">
    <property type="entry name" value="DEHYDROGENASE/REDUCTASE SDR FAMILY MEMBER 7B"/>
    <property type="match status" value="1"/>
</dbReference>
<dbReference type="AlphaFoldDB" id="Q3SR13"/>
<dbReference type="KEGG" id="nwi:Nwi_2019"/>
<dbReference type="InterPro" id="IPR036291">
    <property type="entry name" value="NAD(P)-bd_dom_sf"/>
</dbReference>
<dbReference type="RefSeq" id="WP_011315264.1">
    <property type="nucleotide sequence ID" value="NC_007406.1"/>
</dbReference>
<protein>
    <submittedName>
        <fullName evidence="5">Short-chain dehydrogenase/reductase SDR</fullName>
        <ecNumber evidence="5">1.1.1.100</ecNumber>
    </submittedName>
</protein>
<accession>Q3SR13</accession>
<evidence type="ECO:0000256" key="3">
    <source>
        <dbReference type="RuleBase" id="RU000363"/>
    </source>
</evidence>
<evidence type="ECO:0000259" key="4">
    <source>
        <dbReference type="SMART" id="SM00822"/>
    </source>
</evidence>
<comment type="similarity">
    <text evidence="1 3">Belongs to the short-chain dehydrogenases/reductases (SDR) family.</text>
</comment>
<dbReference type="GO" id="GO:0016020">
    <property type="term" value="C:membrane"/>
    <property type="evidence" value="ECO:0007669"/>
    <property type="project" value="TreeGrafter"/>
</dbReference>
<dbReference type="OrthoDB" id="9790785at2"/>
<dbReference type="EC" id="1.1.1.100" evidence="5"/>
<dbReference type="PRINTS" id="PR00080">
    <property type="entry name" value="SDRFAMILY"/>
</dbReference>
<dbReference type="PANTHER" id="PTHR44196:SF1">
    <property type="entry name" value="DEHYDROGENASE_REDUCTASE SDR FAMILY MEMBER 7B"/>
    <property type="match status" value="1"/>
</dbReference>
<gene>
    <name evidence="5" type="ordered locus">Nwi_2019</name>
</gene>
<evidence type="ECO:0000256" key="2">
    <source>
        <dbReference type="ARBA" id="ARBA00023002"/>
    </source>
</evidence>
<keyword evidence="6" id="KW-1185">Reference proteome</keyword>
<dbReference type="InterPro" id="IPR020904">
    <property type="entry name" value="Sc_DH/Rdtase_CS"/>
</dbReference>
<evidence type="ECO:0000256" key="1">
    <source>
        <dbReference type="ARBA" id="ARBA00006484"/>
    </source>
</evidence>
<evidence type="ECO:0000313" key="6">
    <source>
        <dbReference type="Proteomes" id="UP000002531"/>
    </source>
</evidence>
<sequence>MTKPLTSRVALVTGASRGIGYATARALAKAGAHVIAVARTQGGLEELDDDIRDGGGSATLVPLNLSDFDGIARLGAALNERHGKLDILVGNAGIAGPSSPLGHIEMKPWQDVMAINVTANFQLIRCMEPLLRQSDAGRAVFVTSGAAGKANAYRGPYAASKAALDTLVRCWASETATTGMRVNLFDPGPVRTRLRAIVFPGEDPMTLDTPEQIAELIIPMCLPSWSETGKLYDYKSRRLTDSRDRPVSNL</sequence>
<dbReference type="HOGENOM" id="CLU_010194_2_10_5"/>
<dbReference type="InterPro" id="IPR002347">
    <property type="entry name" value="SDR_fam"/>
</dbReference>
<dbReference type="Pfam" id="PF00106">
    <property type="entry name" value="adh_short"/>
    <property type="match status" value="1"/>
</dbReference>
<reference evidence="5 6" key="1">
    <citation type="journal article" date="2006" name="Appl. Environ. Microbiol.">
        <title>Genome sequence of the chemolithoautotrophic nitrite-oxidizing bacterium Nitrobacter winogradskyi Nb-255.</title>
        <authorList>
            <person name="Starkenburg S.R."/>
            <person name="Chain P.S."/>
            <person name="Sayavedra-Soto L.A."/>
            <person name="Hauser L."/>
            <person name="Land M.L."/>
            <person name="Larimer F.W."/>
            <person name="Malfatti S.A."/>
            <person name="Klotz M.G."/>
            <person name="Bottomley P.J."/>
            <person name="Arp D.J."/>
            <person name="Hickey W.J."/>
        </authorList>
    </citation>
    <scope>NUCLEOTIDE SEQUENCE [LARGE SCALE GENOMIC DNA]</scope>
    <source>
        <strain evidence="6">ATCC 25391 / DSM 10237 / CIP 104748 / NCIMB 11846 / Nb-255</strain>
    </source>
</reference>
<dbReference type="SUPFAM" id="SSF51735">
    <property type="entry name" value="NAD(P)-binding Rossmann-fold domains"/>
    <property type="match status" value="1"/>
</dbReference>
<dbReference type="PROSITE" id="PS00061">
    <property type="entry name" value="ADH_SHORT"/>
    <property type="match status" value="1"/>
</dbReference>
<dbReference type="Gene3D" id="3.40.50.720">
    <property type="entry name" value="NAD(P)-binding Rossmann-like Domain"/>
    <property type="match status" value="1"/>
</dbReference>
<keyword evidence="2 5" id="KW-0560">Oxidoreductase</keyword>
<dbReference type="PRINTS" id="PR00081">
    <property type="entry name" value="GDHRDH"/>
</dbReference>
<dbReference type="InterPro" id="IPR057326">
    <property type="entry name" value="KR_dom"/>
</dbReference>
<dbReference type="SMART" id="SM00822">
    <property type="entry name" value="PKS_KR"/>
    <property type="match status" value="1"/>
</dbReference>
<name>Q3SR13_NITWN</name>
<dbReference type="STRING" id="323098.Nwi_2019"/>
<evidence type="ECO:0000313" key="5">
    <source>
        <dbReference type="EMBL" id="ABA05278.1"/>
    </source>
</evidence>
<dbReference type="Proteomes" id="UP000002531">
    <property type="component" value="Chromosome"/>
</dbReference>
<dbReference type="CDD" id="cd05233">
    <property type="entry name" value="SDR_c"/>
    <property type="match status" value="1"/>
</dbReference>
<organism evidence="5 6">
    <name type="scientific">Nitrobacter winogradskyi (strain ATCC 25391 / DSM 10237 / CIP 104748 / NCIMB 11846 / Nb-255)</name>
    <dbReference type="NCBI Taxonomy" id="323098"/>
    <lineage>
        <taxon>Bacteria</taxon>
        <taxon>Pseudomonadati</taxon>
        <taxon>Pseudomonadota</taxon>
        <taxon>Alphaproteobacteria</taxon>
        <taxon>Hyphomicrobiales</taxon>
        <taxon>Nitrobacteraceae</taxon>
        <taxon>Nitrobacter</taxon>
    </lineage>
</organism>
<feature type="domain" description="Ketoreductase" evidence="4">
    <location>
        <begin position="8"/>
        <end position="193"/>
    </location>
</feature>
<proteinExistence type="inferred from homology"/>
<dbReference type="EMBL" id="CP000115">
    <property type="protein sequence ID" value="ABA05278.1"/>
    <property type="molecule type" value="Genomic_DNA"/>
</dbReference>
<dbReference type="GO" id="GO:0004316">
    <property type="term" value="F:3-oxoacyl-[acyl-carrier-protein] reductase (NADPH) activity"/>
    <property type="evidence" value="ECO:0007669"/>
    <property type="project" value="UniProtKB-EC"/>
</dbReference>